<keyword evidence="13" id="KW-0539">Nucleus</keyword>
<protein>
    <recommendedName>
        <fullName evidence="16">UBP-type domain-containing protein</fullName>
    </recommendedName>
</protein>
<evidence type="ECO:0000256" key="14">
    <source>
        <dbReference type="PROSITE-ProRule" id="PRU00502"/>
    </source>
</evidence>
<dbReference type="InterPro" id="IPR001607">
    <property type="entry name" value="Znf_UBP"/>
</dbReference>
<dbReference type="InterPro" id="IPR013083">
    <property type="entry name" value="Znf_RING/FYVE/PHD"/>
</dbReference>
<keyword evidence="9" id="KW-0862">Zinc</keyword>
<feature type="domain" description="UBP-type" evidence="16">
    <location>
        <begin position="48"/>
        <end position="146"/>
    </location>
</feature>
<evidence type="ECO:0000256" key="15">
    <source>
        <dbReference type="SAM" id="MobiDB-lite"/>
    </source>
</evidence>
<evidence type="ECO:0000256" key="4">
    <source>
        <dbReference type="ARBA" id="ARBA00022491"/>
    </source>
</evidence>
<sequence length="153" mass="16805">MDKDKISLPSSSNAEASGSSSTKPSLTSYLKEINLLTEGEGFAVIPIKDCPHVEVIQPVPNSGVNINSPCLDCSSVAENWICLSCYSSYCGREINKHMLNHFSKTSHPITLSFTDLSVWCYHCDSYIEHPALFEVKNAANLSKFGEKLPNIYG</sequence>
<dbReference type="GO" id="GO:0005634">
    <property type="term" value="C:nucleus"/>
    <property type="evidence" value="ECO:0007669"/>
    <property type="project" value="UniProtKB-SubCell"/>
</dbReference>
<comment type="cofactor">
    <cofactor evidence="1">
        <name>Zn(2+)</name>
        <dbReference type="ChEBI" id="CHEBI:29105"/>
    </cofactor>
</comment>
<keyword evidence="7 14" id="KW-0863">Zinc-finger</keyword>
<dbReference type="GO" id="GO:0008270">
    <property type="term" value="F:zinc ion binding"/>
    <property type="evidence" value="ECO:0007669"/>
    <property type="project" value="UniProtKB-KW"/>
</dbReference>
<proteinExistence type="inferred from homology"/>
<evidence type="ECO:0000256" key="5">
    <source>
        <dbReference type="ARBA" id="ARBA00022723"/>
    </source>
</evidence>
<keyword evidence="12" id="KW-0804">Transcription</keyword>
<dbReference type="PROSITE" id="PS50271">
    <property type="entry name" value="ZF_UBP"/>
    <property type="match status" value="1"/>
</dbReference>
<dbReference type="AlphaFoldDB" id="A0A1B6CBL3"/>
<accession>A0A1B6CBL3</accession>
<dbReference type="Gene3D" id="3.30.40.10">
    <property type="entry name" value="Zinc/RING finger domain, C3HC4 (zinc finger)"/>
    <property type="match status" value="1"/>
</dbReference>
<keyword evidence="11" id="KW-0805">Transcription regulation</keyword>
<feature type="region of interest" description="Disordered" evidence="15">
    <location>
        <begin position="1"/>
        <end position="25"/>
    </location>
</feature>
<keyword evidence="8" id="KW-0378">Hydrolase</keyword>
<gene>
    <name evidence="17" type="ORF">g.4432</name>
</gene>
<comment type="subcellular location">
    <subcellularLocation>
        <location evidence="2">Nucleus</location>
    </subcellularLocation>
</comment>
<evidence type="ECO:0000256" key="6">
    <source>
        <dbReference type="ARBA" id="ARBA00022737"/>
    </source>
</evidence>
<dbReference type="PANTHER" id="PTHR47665">
    <property type="entry name" value="HISTONE DEACETYLASE-LIKE PROTEIN"/>
    <property type="match status" value="1"/>
</dbReference>
<evidence type="ECO:0000256" key="9">
    <source>
        <dbReference type="ARBA" id="ARBA00022833"/>
    </source>
</evidence>
<evidence type="ECO:0000313" key="17">
    <source>
        <dbReference type="EMBL" id="JAS10852.1"/>
    </source>
</evidence>
<evidence type="ECO:0000256" key="12">
    <source>
        <dbReference type="ARBA" id="ARBA00023163"/>
    </source>
</evidence>
<dbReference type="SUPFAM" id="SSF57850">
    <property type="entry name" value="RING/U-box"/>
    <property type="match status" value="1"/>
</dbReference>
<dbReference type="FunFam" id="3.30.40.10:FF:000342">
    <property type="entry name" value="Histone deacetylase 6"/>
    <property type="match status" value="1"/>
</dbReference>
<evidence type="ECO:0000256" key="7">
    <source>
        <dbReference type="ARBA" id="ARBA00022771"/>
    </source>
</evidence>
<name>A0A1B6CBL3_9HEMI</name>
<evidence type="ECO:0000256" key="13">
    <source>
        <dbReference type="ARBA" id="ARBA00023242"/>
    </source>
</evidence>
<evidence type="ECO:0000256" key="3">
    <source>
        <dbReference type="ARBA" id="ARBA00007738"/>
    </source>
</evidence>
<evidence type="ECO:0000256" key="10">
    <source>
        <dbReference type="ARBA" id="ARBA00022853"/>
    </source>
</evidence>
<keyword evidence="5" id="KW-0479">Metal-binding</keyword>
<comment type="similarity">
    <text evidence="3">Belongs to the histone deacetylase family. HD type 2 subfamily.</text>
</comment>
<organism evidence="17">
    <name type="scientific">Clastoptera arizonana</name>
    <name type="common">Arizona spittle bug</name>
    <dbReference type="NCBI Taxonomy" id="38151"/>
    <lineage>
        <taxon>Eukaryota</taxon>
        <taxon>Metazoa</taxon>
        <taxon>Ecdysozoa</taxon>
        <taxon>Arthropoda</taxon>
        <taxon>Hexapoda</taxon>
        <taxon>Insecta</taxon>
        <taxon>Pterygota</taxon>
        <taxon>Neoptera</taxon>
        <taxon>Paraneoptera</taxon>
        <taxon>Hemiptera</taxon>
        <taxon>Auchenorrhyncha</taxon>
        <taxon>Cercopoidea</taxon>
        <taxon>Clastopteridae</taxon>
        <taxon>Clastoptera</taxon>
    </lineage>
</organism>
<feature type="compositionally biased region" description="Low complexity" evidence="15">
    <location>
        <begin position="7"/>
        <end position="25"/>
    </location>
</feature>
<evidence type="ECO:0000256" key="2">
    <source>
        <dbReference type="ARBA" id="ARBA00004123"/>
    </source>
</evidence>
<dbReference type="Pfam" id="PF02148">
    <property type="entry name" value="zf-UBP"/>
    <property type="match status" value="1"/>
</dbReference>
<dbReference type="GO" id="GO:0006325">
    <property type="term" value="P:chromatin organization"/>
    <property type="evidence" value="ECO:0007669"/>
    <property type="project" value="UniProtKB-KW"/>
</dbReference>
<evidence type="ECO:0000256" key="1">
    <source>
        <dbReference type="ARBA" id="ARBA00001947"/>
    </source>
</evidence>
<keyword evidence="10" id="KW-0156">Chromatin regulator</keyword>
<evidence type="ECO:0000259" key="16">
    <source>
        <dbReference type="PROSITE" id="PS50271"/>
    </source>
</evidence>
<keyword evidence="4" id="KW-0678">Repressor</keyword>
<reference evidence="17" key="1">
    <citation type="submission" date="2015-12" db="EMBL/GenBank/DDBJ databases">
        <title>De novo transcriptome assembly of four potential Pierce s Disease insect vectors from Arizona vineyards.</title>
        <authorList>
            <person name="Tassone E.E."/>
        </authorList>
    </citation>
    <scope>NUCLEOTIDE SEQUENCE</scope>
</reference>
<keyword evidence="6" id="KW-0677">Repeat</keyword>
<dbReference type="PANTHER" id="PTHR47665:SF1">
    <property type="entry name" value="HISTONE DEACETYLASE-LIKE PROTEIN"/>
    <property type="match status" value="1"/>
</dbReference>
<dbReference type="SMART" id="SM00290">
    <property type="entry name" value="ZnF_UBP"/>
    <property type="match status" value="1"/>
</dbReference>
<evidence type="ECO:0000256" key="11">
    <source>
        <dbReference type="ARBA" id="ARBA00023015"/>
    </source>
</evidence>
<dbReference type="GO" id="GO:0016787">
    <property type="term" value="F:hydrolase activity"/>
    <property type="evidence" value="ECO:0007669"/>
    <property type="project" value="UniProtKB-KW"/>
</dbReference>
<dbReference type="EMBL" id="GEDC01026446">
    <property type="protein sequence ID" value="JAS10852.1"/>
    <property type="molecule type" value="Transcribed_RNA"/>
</dbReference>
<evidence type="ECO:0000256" key="8">
    <source>
        <dbReference type="ARBA" id="ARBA00022801"/>
    </source>
</evidence>